<reference evidence="1" key="1">
    <citation type="submission" date="2023-10" db="EMBL/GenBank/DDBJ databases">
        <title>Genome assembly of Pristionchus species.</title>
        <authorList>
            <person name="Yoshida K."/>
            <person name="Sommer R.J."/>
        </authorList>
    </citation>
    <scope>NUCLEOTIDE SEQUENCE</scope>
    <source>
        <strain evidence="1">RS0144</strain>
    </source>
</reference>
<evidence type="ECO:0008006" key="3">
    <source>
        <dbReference type="Google" id="ProtNLM"/>
    </source>
</evidence>
<protein>
    <recommendedName>
        <fullName evidence="3">F-box domain-containing protein</fullName>
    </recommendedName>
</protein>
<keyword evidence="2" id="KW-1185">Reference proteome</keyword>
<dbReference type="AlphaFoldDB" id="A0AAV5T7D0"/>
<comment type="caution">
    <text evidence="1">The sequence shown here is derived from an EMBL/GenBank/DDBJ whole genome shotgun (WGS) entry which is preliminary data.</text>
</comment>
<name>A0AAV5T7D0_9BILA</name>
<proteinExistence type="predicted"/>
<dbReference type="EMBL" id="BTSX01000003">
    <property type="protein sequence ID" value="GMS91482.1"/>
    <property type="molecule type" value="Genomic_DNA"/>
</dbReference>
<dbReference type="Proteomes" id="UP001432027">
    <property type="component" value="Unassembled WGS sequence"/>
</dbReference>
<feature type="non-terminal residue" evidence="1">
    <location>
        <position position="121"/>
    </location>
</feature>
<gene>
    <name evidence="1" type="ORF">PENTCL1PPCAC_13657</name>
</gene>
<evidence type="ECO:0000313" key="2">
    <source>
        <dbReference type="Proteomes" id="UP001432027"/>
    </source>
</evidence>
<accession>A0AAV5T7D0</accession>
<organism evidence="1 2">
    <name type="scientific">Pristionchus entomophagus</name>
    <dbReference type="NCBI Taxonomy" id="358040"/>
    <lineage>
        <taxon>Eukaryota</taxon>
        <taxon>Metazoa</taxon>
        <taxon>Ecdysozoa</taxon>
        <taxon>Nematoda</taxon>
        <taxon>Chromadorea</taxon>
        <taxon>Rhabditida</taxon>
        <taxon>Rhabditina</taxon>
        <taxon>Diplogasteromorpha</taxon>
        <taxon>Diplogasteroidea</taxon>
        <taxon>Neodiplogasteridae</taxon>
        <taxon>Pristionchus</taxon>
    </lineage>
</organism>
<evidence type="ECO:0000313" key="1">
    <source>
        <dbReference type="EMBL" id="GMS91482.1"/>
    </source>
</evidence>
<sequence>MAPEVLEKIVENVPLHDRLNLRAECKRAHASTIIGNHFREYSKYIDMVPHKLQLKNSLHISIDIDNLATAQHFICLHQRSMKGWKVKNQKKARCWFTFPYEGPRDFSFFKKAQISHFNMDK</sequence>